<dbReference type="SUPFAM" id="SSF52540">
    <property type="entry name" value="P-loop containing nucleoside triphosphate hydrolases"/>
    <property type="match status" value="1"/>
</dbReference>
<organism evidence="1 2">
    <name type="scientific">Anthostomella pinea</name>
    <dbReference type="NCBI Taxonomy" id="933095"/>
    <lineage>
        <taxon>Eukaryota</taxon>
        <taxon>Fungi</taxon>
        <taxon>Dikarya</taxon>
        <taxon>Ascomycota</taxon>
        <taxon>Pezizomycotina</taxon>
        <taxon>Sordariomycetes</taxon>
        <taxon>Xylariomycetidae</taxon>
        <taxon>Xylariales</taxon>
        <taxon>Xylariaceae</taxon>
        <taxon>Anthostomella</taxon>
    </lineage>
</organism>
<evidence type="ECO:0000313" key="1">
    <source>
        <dbReference type="EMBL" id="CAJ2507904.1"/>
    </source>
</evidence>
<dbReference type="Gene3D" id="3.40.50.300">
    <property type="entry name" value="P-loop containing nucleotide triphosphate hydrolases"/>
    <property type="match status" value="1"/>
</dbReference>
<dbReference type="Proteomes" id="UP001295740">
    <property type="component" value="Unassembled WGS sequence"/>
</dbReference>
<dbReference type="InterPro" id="IPR027417">
    <property type="entry name" value="P-loop_NTPase"/>
</dbReference>
<proteinExistence type="predicted"/>
<dbReference type="AlphaFoldDB" id="A0AAI8YHX4"/>
<evidence type="ECO:0000313" key="2">
    <source>
        <dbReference type="Proteomes" id="UP001295740"/>
    </source>
</evidence>
<reference evidence="1" key="1">
    <citation type="submission" date="2023-10" db="EMBL/GenBank/DDBJ databases">
        <authorList>
            <person name="Hackl T."/>
        </authorList>
    </citation>
    <scope>NUCLEOTIDE SEQUENCE</scope>
</reference>
<protein>
    <submittedName>
        <fullName evidence="1">Uu.00g090900.m01.CDS01</fullName>
    </submittedName>
</protein>
<dbReference type="EMBL" id="CAUWAG010000010">
    <property type="protein sequence ID" value="CAJ2507904.1"/>
    <property type="molecule type" value="Genomic_DNA"/>
</dbReference>
<gene>
    <name evidence="1" type="ORF">KHLLAP_LOCUS8372</name>
</gene>
<keyword evidence="2" id="KW-1185">Reference proteome</keyword>
<comment type="caution">
    <text evidence="1">The sequence shown here is derived from an EMBL/GenBank/DDBJ whole genome shotgun (WGS) entry which is preliminary data.</text>
</comment>
<accession>A0AAI8YHX4</accession>
<name>A0AAI8YHX4_9PEZI</name>
<sequence>MAKATRCYVNQRNQQLECHLKGREGLSNWFLLVSLSGAPGLRKAYNDKGVRYKAEDGTDHEGKVFTTNGLAATFVFFDEAHTYRGSLSSPTQPFALLKTITEKSWDPTVAFAISGFISGGGPGQLTNILDHILRVKGEQHEGRPSIGGITNVTELEDKKIDWNYLLQKHHIVRNQKTKDEVNKRKKSIGKLMKNLVPHVLMARRNVDTFRGQTIGDAGREIVAYVRKAFDERHNAWTVDGRRGPEPTQHSVELEFFGGEGAAALKLGKGGGGIWTQLLRANVYPEVARLYLDKLVTEEDLECNNINRHGDEACLLVATDASLNDLQRQLATSPFWPYRTQLIKQSSKFAQFCQYINGMVAYRDRRPGAGDDPGPADSTNIRHMIVLSDTPVSSYITFMLLCVKYPKVKVMLINGRMRKVATEKTPGYGRREMIEDLMSDCTSQSRNKIIVSTYCICGTALSMQRANYYVMLEPACNAKEEAQAAVRVNRRGQCMWPFIVRLHDERNLPETLKCSRHQNQDDMENWQEQGIPWDDFL</sequence>